<proteinExistence type="predicted"/>
<reference evidence="3" key="2">
    <citation type="submission" date="2020-09" db="EMBL/GenBank/DDBJ databases">
        <authorList>
            <person name="Sun Q."/>
            <person name="Ohkuma M."/>
        </authorList>
    </citation>
    <scope>NUCLEOTIDE SEQUENCE</scope>
    <source>
        <strain evidence="3">JCM 16108</strain>
    </source>
</reference>
<feature type="compositionally biased region" description="Gly residues" evidence="1">
    <location>
        <begin position="520"/>
        <end position="532"/>
    </location>
</feature>
<dbReference type="EMBL" id="BMOO01000003">
    <property type="protein sequence ID" value="GGM67522.1"/>
    <property type="molecule type" value="Genomic_DNA"/>
</dbReference>
<evidence type="ECO:0000256" key="2">
    <source>
        <dbReference type="SAM" id="Phobius"/>
    </source>
</evidence>
<sequence>MQRQAWRAALVAVVLLAACAPAGVGVAGAAGDDGVITRTTTFSLTPETPGEVDATVAYDVPDPVTGLTVSLPSEGTAVTVTDTDGFAATADGGYRWDGETARPTLTLAVDANRTRTRLDAREASAARSATASAASASDAGATTAEPPTVEPTAADGADASSAGYTFVDTGSWALVPVPRVGTQWRWRGGDVTLDRETRVDGAGVAGENVVYLGPSETYERRAAGQSLRLVVPAAASLRESPGEILGALVSASRTLAVGERDPTVRLFAAPTGVRWATEGLEYGGSDAWVRADARLDVAADVWVHEYVHTRQAFETTTGTRWLTEASAEYYAAYLALADERIGYDAFRSHLARGTRASVADAVLAEPSTWVASADYRKGALVVGALDRRIQLATDGTRSFADVFARLNDAGTVTETDFLDAVASVGGDDVRDAAARYTRTEAVPETWSAADYRRAFGTTPSRITYALGDDGYAVAGPWRNATAGSVPTLAVGETLTVRATVRNAGDRAGAYEVAIRRNASGGTGGDASGGTSGGPSADGTNDDASTDGEVLDAAGGTLDPGATASVSVSAAARDAGDYVVELGPRAVPVRVVRPTEPRVVDVSANRTRAGAGEPVGVRATVENPTAVPANATYDVAIDGERRTTWTPHLVANETRTATFVVTFPDAGTHTVTVADRTVSVAVAAGDGTGSETGGVGDGTGGVGDEHDGSGAGTTGGAPGFGLGVALAALLLVGARRVRGRGR</sequence>
<keyword evidence="2" id="KW-0812">Transmembrane</keyword>
<feature type="compositionally biased region" description="Low complexity" evidence="1">
    <location>
        <begin position="125"/>
        <end position="156"/>
    </location>
</feature>
<evidence type="ECO:0008006" key="6">
    <source>
        <dbReference type="Google" id="ProtNLM"/>
    </source>
</evidence>
<gene>
    <name evidence="3" type="ORF">GCM10009017_17070</name>
    <name evidence="4" type="ORF">J2752_000029</name>
</gene>
<dbReference type="SUPFAM" id="SSF55486">
    <property type="entry name" value="Metalloproteases ('zincins'), catalytic domain"/>
    <property type="match status" value="1"/>
</dbReference>
<evidence type="ECO:0000313" key="5">
    <source>
        <dbReference type="Proteomes" id="UP000614609"/>
    </source>
</evidence>
<feature type="region of interest" description="Disordered" evidence="1">
    <location>
        <begin position="119"/>
        <end position="156"/>
    </location>
</feature>
<accession>A0A830FVZ3</accession>
<feature type="transmembrane region" description="Helical" evidence="2">
    <location>
        <begin position="714"/>
        <end position="733"/>
    </location>
</feature>
<feature type="region of interest" description="Disordered" evidence="1">
    <location>
        <begin position="517"/>
        <end position="560"/>
    </location>
</feature>
<evidence type="ECO:0000313" key="4">
    <source>
        <dbReference type="EMBL" id="MBP1953148.1"/>
    </source>
</evidence>
<dbReference type="Gene3D" id="2.60.40.10">
    <property type="entry name" value="Immunoglobulins"/>
    <property type="match status" value="2"/>
</dbReference>
<feature type="compositionally biased region" description="Acidic residues" evidence="1">
    <location>
        <begin position="539"/>
        <end position="549"/>
    </location>
</feature>
<evidence type="ECO:0000256" key="1">
    <source>
        <dbReference type="SAM" id="MobiDB-lite"/>
    </source>
</evidence>
<organism evidence="3 5">
    <name type="scientific">Halarchaeum rubridurum</name>
    <dbReference type="NCBI Taxonomy" id="489911"/>
    <lineage>
        <taxon>Archaea</taxon>
        <taxon>Methanobacteriati</taxon>
        <taxon>Methanobacteriota</taxon>
        <taxon>Stenosarchaea group</taxon>
        <taxon>Halobacteria</taxon>
        <taxon>Halobacteriales</taxon>
        <taxon>Halobacteriaceae</taxon>
    </lineage>
</organism>
<name>A0A830FVZ3_9EURY</name>
<reference evidence="4" key="3">
    <citation type="submission" date="2021-03" db="EMBL/GenBank/DDBJ databases">
        <title>Genomic Encyclopedia of Type Strains, Phase IV (KMG-IV): sequencing the most valuable type-strain genomes for metagenomic binning, comparative biology and taxonomic classification.</title>
        <authorList>
            <person name="Goeker M."/>
        </authorList>
    </citation>
    <scope>NUCLEOTIDE SEQUENCE</scope>
    <source>
        <strain evidence="4">DSM 22443</strain>
    </source>
</reference>
<keyword evidence="2" id="KW-0472">Membrane</keyword>
<dbReference type="Proteomes" id="UP000614609">
    <property type="component" value="Unassembled WGS sequence"/>
</dbReference>
<dbReference type="AlphaFoldDB" id="A0A830FVZ3"/>
<keyword evidence="2" id="KW-1133">Transmembrane helix</keyword>
<reference evidence="3" key="1">
    <citation type="journal article" date="2014" name="Int. J. Syst. Evol. Microbiol.">
        <title>Complete genome sequence of Corynebacterium casei LMG S-19264T (=DSM 44701T), isolated from a smear-ripened cheese.</title>
        <authorList>
            <consortium name="US DOE Joint Genome Institute (JGI-PGF)"/>
            <person name="Walter F."/>
            <person name="Albersmeier A."/>
            <person name="Kalinowski J."/>
            <person name="Ruckert C."/>
        </authorList>
    </citation>
    <scope>NUCLEOTIDE SEQUENCE</scope>
    <source>
        <strain evidence="3">JCM 16108</strain>
    </source>
</reference>
<feature type="region of interest" description="Disordered" evidence="1">
    <location>
        <begin position="684"/>
        <end position="714"/>
    </location>
</feature>
<dbReference type="Proteomes" id="UP000765891">
    <property type="component" value="Unassembled WGS sequence"/>
</dbReference>
<dbReference type="OrthoDB" id="271491at2157"/>
<keyword evidence="5" id="KW-1185">Reference proteome</keyword>
<dbReference type="InterPro" id="IPR013783">
    <property type="entry name" value="Ig-like_fold"/>
</dbReference>
<dbReference type="EMBL" id="JAGGKO010000001">
    <property type="protein sequence ID" value="MBP1953148.1"/>
    <property type="molecule type" value="Genomic_DNA"/>
</dbReference>
<evidence type="ECO:0000313" key="3">
    <source>
        <dbReference type="EMBL" id="GGM67522.1"/>
    </source>
</evidence>
<dbReference type="PROSITE" id="PS51257">
    <property type="entry name" value="PROKAR_LIPOPROTEIN"/>
    <property type="match status" value="1"/>
</dbReference>
<comment type="caution">
    <text evidence="3">The sequence shown here is derived from an EMBL/GenBank/DDBJ whole genome shotgun (WGS) entry which is preliminary data.</text>
</comment>
<protein>
    <recommendedName>
        <fullName evidence="6">CARDB protein</fullName>
    </recommendedName>
</protein>
<dbReference type="RefSeq" id="WP_188871884.1">
    <property type="nucleotide sequence ID" value="NZ_BMOO01000003.1"/>
</dbReference>
<feature type="compositionally biased region" description="Gly residues" evidence="1">
    <location>
        <begin position="685"/>
        <end position="701"/>
    </location>
</feature>